<dbReference type="OrthoDB" id="3579179at2"/>
<protein>
    <submittedName>
        <fullName evidence="1">Uncharacterized protein</fullName>
    </submittedName>
</protein>
<reference evidence="1 2" key="1">
    <citation type="submission" date="2016-10" db="EMBL/GenBank/DDBJ databases">
        <authorList>
            <person name="de Groot N.N."/>
        </authorList>
    </citation>
    <scope>NUCLEOTIDE SEQUENCE [LARGE SCALE GENOMIC DNA]</scope>
    <source>
        <strain evidence="1 2">CGMCC 4.3143</strain>
    </source>
</reference>
<evidence type="ECO:0000313" key="2">
    <source>
        <dbReference type="Proteomes" id="UP000198967"/>
    </source>
</evidence>
<dbReference type="Proteomes" id="UP000198967">
    <property type="component" value="Unassembled WGS sequence"/>
</dbReference>
<name>A0A1G8CCW6_PSEOR</name>
<organism evidence="1 2">
    <name type="scientific">Pseudonocardia oroxyli</name>
    <dbReference type="NCBI Taxonomy" id="366584"/>
    <lineage>
        <taxon>Bacteria</taxon>
        <taxon>Bacillati</taxon>
        <taxon>Actinomycetota</taxon>
        <taxon>Actinomycetes</taxon>
        <taxon>Pseudonocardiales</taxon>
        <taxon>Pseudonocardiaceae</taxon>
        <taxon>Pseudonocardia</taxon>
    </lineage>
</organism>
<accession>A0A1G8CCW6</accession>
<keyword evidence="2" id="KW-1185">Reference proteome</keyword>
<gene>
    <name evidence="1" type="ORF">SAMN05216377_12264</name>
</gene>
<dbReference type="AlphaFoldDB" id="A0A1G8CCW6"/>
<proteinExistence type="predicted"/>
<dbReference type="STRING" id="366584.SAMN05216377_12264"/>
<sequence>MSLPFTYDHRLTEIGDRLLDSPDFLVDGARPVHAVAAPSEPIADEVAGHLPAAWSVPSRIPRLR</sequence>
<dbReference type="RefSeq" id="WP_143030239.1">
    <property type="nucleotide sequence ID" value="NZ_FNBE01000022.1"/>
</dbReference>
<dbReference type="EMBL" id="FNBE01000022">
    <property type="protein sequence ID" value="SDH43357.1"/>
    <property type="molecule type" value="Genomic_DNA"/>
</dbReference>
<evidence type="ECO:0000313" key="1">
    <source>
        <dbReference type="EMBL" id="SDH43357.1"/>
    </source>
</evidence>